<keyword evidence="4" id="KW-1185">Reference proteome</keyword>
<dbReference type="InterPro" id="IPR027997">
    <property type="entry name" value="Largen/INSYN1"/>
</dbReference>
<organism evidence="3 4">
    <name type="scientific">Callorhinchus milii</name>
    <name type="common">Ghost shark</name>
    <dbReference type="NCBI Taxonomy" id="7868"/>
    <lineage>
        <taxon>Eukaryota</taxon>
        <taxon>Metazoa</taxon>
        <taxon>Chordata</taxon>
        <taxon>Craniata</taxon>
        <taxon>Vertebrata</taxon>
        <taxon>Chondrichthyes</taxon>
        <taxon>Holocephali</taxon>
        <taxon>Chimaeriformes</taxon>
        <taxon>Callorhinchidae</taxon>
        <taxon>Callorhinchus</taxon>
    </lineage>
</organism>
<name>A0A4W3GKA1_CALMI</name>
<proteinExistence type="predicted"/>
<dbReference type="OrthoDB" id="10019788at2759"/>
<reference evidence="3" key="5">
    <citation type="submission" date="2025-09" db="UniProtKB">
        <authorList>
            <consortium name="Ensembl"/>
        </authorList>
    </citation>
    <scope>IDENTIFICATION</scope>
</reference>
<dbReference type="Ensembl" id="ENSCMIT00000003971.1">
    <property type="protein sequence ID" value="ENSCMIP00000003826.1"/>
    <property type="gene ID" value="ENSCMIG00000002292.1"/>
</dbReference>
<reference evidence="4" key="3">
    <citation type="journal article" date="2014" name="Nature">
        <title>Elephant shark genome provides unique insights into gnathostome evolution.</title>
        <authorList>
            <consortium name="International Elephant Shark Genome Sequencing Consortium"/>
            <person name="Venkatesh B."/>
            <person name="Lee A.P."/>
            <person name="Ravi V."/>
            <person name="Maurya A.K."/>
            <person name="Lian M.M."/>
            <person name="Swann J.B."/>
            <person name="Ohta Y."/>
            <person name="Flajnik M.F."/>
            <person name="Sutoh Y."/>
            <person name="Kasahara M."/>
            <person name="Hoon S."/>
            <person name="Gangu V."/>
            <person name="Roy S.W."/>
            <person name="Irimia M."/>
            <person name="Korzh V."/>
            <person name="Kondrychyn I."/>
            <person name="Lim Z.W."/>
            <person name="Tay B.H."/>
            <person name="Tohari S."/>
            <person name="Kong K.W."/>
            <person name="Ho S."/>
            <person name="Lorente-Galdos B."/>
            <person name="Quilez J."/>
            <person name="Marques-Bonet T."/>
            <person name="Raney B.J."/>
            <person name="Ingham P.W."/>
            <person name="Tay A."/>
            <person name="Hillier L.W."/>
            <person name="Minx P."/>
            <person name="Boehm T."/>
            <person name="Wilson R.K."/>
            <person name="Brenner S."/>
            <person name="Warren W.C."/>
        </authorList>
    </citation>
    <scope>NUCLEOTIDE SEQUENCE [LARGE SCALE GENOMIC DNA]</scope>
</reference>
<gene>
    <name evidence="3" type="primary">LOC103188127</name>
</gene>
<reference evidence="3" key="4">
    <citation type="submission" date="2025-08" db="UniProtKB">
        <authorList>
            <consortium name="Ensembl"/>
        </authorList>
    </citation>
    <scope>IDENTIFICATION</scope>
</reference>
<dbReference type="Proteomes" id="UP000314986">
    <property type="component" value="Unassembled WGS sequence"/>
</dbReference>
<dbReference type="GO" id="GO:0045793">
    <property type="term" value="P:positive regulation of cell size"/>
    <property type="evidence" value="ECO:0007669"/>
    <property type="project" value="TreeGrafter"/>
</dbReference>
<feature type="region of interest" description="Disordered" evidence="2">
    <location>
        <begin position="232"/>
        <end position="269"/>
    </location>
</feature>
<dbReference type="KEGG" id="cmk:103188127"/>
<dbReference type="PANTHER" id="PTHR15917:SF0">
    <property type="entry name" value="PROTEIN LARGEN"/>
    <property type="match status" value="1"/>
</dbReference>
<dbReference type="GO" id="GO:0045727">
    <property type="term" value="P:positive regulation of translation"/>
    <property type="evidence" value="ECO:0007669"/>
    <property type="project" value="TreeGrafter"/>
</dbReference>
<protein>
    <submittedName>
        <fullName evidence="3">Proline-rich protein 16-like</fullName>
    </submittedName>
</protein>
<reference evidence="4" key="2">
    <citation type="journal article" date="2007" name="PLoS Biol.">
        <title>Survey sequencing and comparative analysis of the elephant shark (Callorhinchus milii) genome.</title>
        <authorList>
            <person name="Venkatesh B."/>
            <person name="Kirkness E.F."/>
            <person name="Loh Y.H."/>
            <person name="Halpern A.L."/>
            <person name="Lee A.P."/>
            <person name="Johnson J."/>
            <person name="Dandona N."/>
            <person name="Viswanathan L.D."/>
            <person name="Tay A."/>
            <person name="Venter J.C."/>
            <person name="Strausberg R.L."/>
            <person name="Brenner S."/>
        </authorList>
    </citation>
    <scope>NUCLEOTIDE SEQUENCE [LARGE SCALE GENOMIC DNA]</scope>
</reference>
<keyword evidence="1" id="KW-0175">Coiled coil</keyword>
<evidence type="ECO:0000256" key="2">
    <source>
        <dbReference type="SAM" id="MobiDB-lite"/>
    </source>
</evidence>
<feature type="compositionally biased region" description="Polar residues" evidence="2">
    <location>
        <begin position="128"/>
        <end position="139"/>
    </location>
</feature>
<evidence type="ECO:0000313" key="3">
    <source>
        <dbReference type="Ensembl" id="ENSCMIP00000003826.1"/>
    </source>
</evidence>
<dbReference type="PANTHER" id="PTHR15917">
    <property type="match status" value="1"/>
</dbReference>
<evidence type="ECO:0000256" key="1">
    <source>
        <dbReference type="ARBA" id="ARBA00023054"/>
    </source>
</evidence>
<dbReference type="InParanoid" id="A0A4W3GKA1"/>
<sequence length="269" mass="29552">MSRQHSSTAADLKGRNVQYKVKEQIMCVVQDLELVLGELKSVSSEMREVVGQIDHLTSDLNLCEDKSESYRSDTLDSSSSGVAMSTLEKHKDRPRKEGAILTVLRKSKPPPPPPRRTPVRVTSLPRSSCANESHKSNGTLVHGTHPPRDHRLGSKAACSLDINCPTWLTQPQMKDRVHRQPMVNSGHFAQPSSNCVLRPGSTVTVQQRDTCIGQAHCLTNSQEPPCHLIRPPMPGDTGESSTAINTKPCTKSRPTNPRPTLRKSTSTTV</sequence>
<reference evidence="4" key="1">
    <citation type="journal article" date="2006" name="Science">
        <title>Ancient noncoding elements conserved in the human genome.</title>
        <authorList>
            <person name="Venkatesh B."/>
            <person name="Kirkness E.F."/>
            <person name="Loh Y.H."/>
            <person name="Halpern A.L."/>
            <person name="Lee A.P."/>
            <person name="Johnson J."/>
            <person name="Dandona N."/>
            <person name="Viswanathan L.D."/>
            <person name="Tay A."/>
            <person name="Venter J.C."/>
            <person name="Strausberg R.L."/>
            <person name="Brenner S."/>
        </authorList>
    </citation>
    <scope>NUCLEOTIDE SEQUENCE [LARGE SCALE GENOMIC DNA]</scope>
</reference>
<feature type="region of interest" description="Disordered" evidence="2">
    <location>
        <begin position="69"/>
        <end position="148"/>
    </location>
</feature>
<feature type="compositionally biased region" description="Polar residues" evidence="2">
    <location>
        <begin position="238"/>
        <end position="255"/>
    </location>
</feature>
<evidence type="ECO:0000313" key="4">
    <source>
        <dbReference type="Proteomes" id="UP000314986"/>
    </source>
</evidence>
<dbReference type="AlphaFoldDB" id="A0A4W3GKA1"/>
<dbReference type="GeneTree" id="ENSGT00910000144204"/>
<accession>A0A4W3GKA1</accession>
<dbReference type="Pfam" id="PF15252">
    <property type="entry name" value="DUF4589"/>
    <property type="match status" value="1"/>
</dbReference>
<dbReference type="GeneID" id="103188127"/>
<dbReference type="RefSeq" id="XP_007906165.1">
    <property type="nucleotide sequence ID" value="XM_007907974.2"/>
</dbReference>
<feature type="compositionally biased region" description="Basic and acidic residues" evidence="2">
    <location>
        <begin position="87"/>
        <end position="98"/>
    </location>
</feature>